<dbReference type="Proteomes" id="UP000025061">
    <property type="component" value="Unassembled WGS sequence"/>
</dbReference>
<dbReference type="PATRIC" id="fig|1280951.3.peg.466"/>
<name>A0A059G161_9PROT</name>
<evidence type="ECO:0000313" key="2">
    <source>
        <dbReference type="Proteomes" id="UP000025061"/>
    </source>
</evidence>
<proteinExistence type="predicted"/>
<sequence length="400" mass="42431">MPSWMKLARNIVGGLTLLVLLIMIGAWLWSYPAAPGRFFKADVTEDARPGQLIKSQAYKRGLPEGASARRILYTTTLSGGVPATASAIVMWKGLETDPGPRRMVAWAHGTLGTAPGCGASLQADPFADVPGLSALLDEGWVYVATDYAGLTTAGPHPYLIGDGEARSVLDAARAAHDLPELTLSLETVIWGYSQGGHAALWSAILARGYAPELQIRGIATLAPAADIPAIVAQFEAGAAGRLFSSFMARAYADTYPDLYFSGIVQPGARWQANEISKRCLSGRSAPAAVLLANRFSGGSIFRGGDTGTRFRKRLAENIPTRPFGAPVLILQGRRDDVVSAKVQAGYARDRCAAGEAIDYQVFDALDHVSITGPDAPTVPVLIKWTQARFAGTPAPIICPK</sequence>
<dbReference type="GO" id="GO:0004806">
    <property type="term" value="F:triacylglycerol lipase activity"/>
    <property type="evidence" value="ECO:0007669"/>
    <property type="project" value="InterPro"/>
</dbReference>
<dbReference type="PIRSF" id="PIRSF029171">
    <property type="entry name" value="Esterase_LipA"/>
    <property type="match status" value="1"/>
</dbReference>
<protein>
    <submittedName>
        <fullName evidence="1">Lipase family protein</fullName>
    </submittedName>
</protein>
<dbReference type="Gene3D" id="3.40.50.1820">
    <property type="entry name" value="alpha/beta hydrolase"/>
    <property type="match status" value="2"/>
</dbReference>
<dbReference type="PANTHER" id="PTHR34853">
    <property type="match status" value="1"/>
</dbReference>
<dbReference type="EMBL" id="ARYI01000001">
    <property type="protein sequence ID" value="KCZ96476.1"/>
    <property type="molecule type" value="Genomic_DNA"/>
</dbReference>
<evidence type="ECO:0000313" key="1">
    <source>
        <dbReference type="EMBL" id="KCZ96476.1"/>
    </source>
</evidence>
<keyword evidence="2" id="KW-1185">Reference proteome</keyword>
<comment type="caution">
    <text evidence="1">The sequence shown here is derived from an EMBL/GenBank/DDBJ whole genome shotgun (WGS) entry which is preliminary data.</text>
</comment>
<dbReference type="InterPro" id="IPR029058">
    <property type="entry name" value="AB_hydrolase_fold"/>
</dbReference>
<gene>
    <name evidence="1" type="ORF">HHI_02315</name>
</gene>
<dbReference type="AlphaFoldDB" id="A0A059G161"/>
<dbReference type="Pfam" id="PF03583">
    <property type="entry name" value="LIP"/>
    <property type="match status" value="1"/>
</dbReference>
<dbReference type="OrthoDB" id="9955at2"/>
<organism evidence="1 2">
    <name type="scientific">Hyphomonas hirschiana VP5</name>
    <dbReference type="NCBI Taxonomy" id="1280951"/>
    <lineage>
        <taxon>Bacteria</taxon>
        <taxon>Pseudomonadati</taxon>
        <taxon>Pseudomonadota</taxon>
        <taxon>Alphaproteobacteria</taxon>
        <taxon>Hyphomonadales</taxon>
        <taxon>Hyphomonadaceae</taxon>
        <taxon>Hyphomonas</taxon>
    </lineage>
</organism>
<dbReference type="InterPro" id="IPR005152">
    <property type="entry name" value="Lipase_secreted"/>
</dbReference>
<dbReference type="PANTHER" id="PTHR34853:SF1">
    <property type="entry name" value="LIPASE 5"/>
    <property type="match status" value="1"/>
</dbReference>
<dbReference type="SUPFAM" id="SSF53474">
    <property type="entry name" value="alpha/beta-Hydrolases"/>
    <property type="match status" value="1"/>
</dbReference>
<accession>A0A059G161</accession>
<reference evidence="1 2" key="1">
    <citation type="submission" date="2013-04" db="EMBL/GenBank/DDBJ databases">
        <title>Hyphomonas hirschiana VP5 Genome Sequencing.</title>
        <authorList>
            <person name="Lai Q."/>
            <person name="Shao Z."/>
        </authorList>
    </citation>
    <scope>NUCLEOTIDE SEQUENCE [LARGE SCALE GENOMIC DNA]</scope>
    <source>
        <strain evidence="1 2">VP5</strain>
    </source>
</reference>
<dbReference type="GO" id="GO:0016042">
    <property type="term" value="P:lipid catabolic process"/>
    <property type="evidence" value="ECO:0007669"/>
    <property type="project" value="InterPro"/>
</dbReference>